<proteinExistence type="predicted"/>
<protein>
    <submittedName>
        <fullName evidence="2">N-acetyltransferase</fullName>
    </submittedName>
</protein>
<dbReference type="PROSITE" id="PS51186">
    <property type="entry name" value="GNAT"/>
    <property type="match status" value="1"/>
</dbReference>
<dbReference type="Gene3D" id="3.40.630.30">
    <property type="match status" value="1"/>
</dbReference>
<dbReference type="EMBL" id="CP042425">
    <property type="protein sequence ID" value="QEL17646.1"/>
    <property type="molecule type" value="Genomic_DNA"/>
</dbReference>
<feature type="domain" description="N-acetyltransferase" evidence="1">
    <location>
        <begin position="12"/>
        <end position="176"/>
    </location>
</feature>
<dbReference type="SUPFAM" id="SSF55729">
    <property type="entry name" value="Acyl-CoA N-acyltransferases (Nat)"/>
    <property type="match status" value="1"/>
</dbReference>
<name>A0A5C1AI19_9BACT</name>
<organism evidence="2 3">
    <name type="scientific">Limnoglobus roseus</name>
    <dbReference type="NCBI Taxonomy" id="2598579"/>
    <lineage>
        <taxon>Bacteria</taxon>
        <taxon>Pseudomonadati</taxon>
        <taxon>Planctomycetota</taxon>
        <taxon>Planctomycetia</taxon>
        <taxon>Gemmatales</taxon>
        <taxon>Gemmataceae</taxon>
        <taxon>Limnoglobus</taxon>
    </lineage>
</organism>
<keyword evidence="3" id="KW-1185">Reference proteome</keyword>
<dbReference type="OrthoDB" id="9795206at2"/>
<evidence type="ECO:0000313" key="3">
    <source>
        <dbReference type="Proteomes" id="UP000324974"/>
    </source>
</evidence>
<keyword evidence="2" id="KW-0808">Transferase</keyword>
<evidence type="ECO:0000259" key="1">
    <source>
        <dbReference type="PROSITE" id="PS51186"/>
    </source>
</evidence>
<dbReference type="Proteomes" id="UP000324974">
    <property type="component" value="Chromosome"/>
</dbReference>
<dbReference type="InterPro" id="IPR016181">
    <property type="entry name" value="Acyl_CoA_acyltransferase"/>
</dbReference>
<reference evidence="3" key="1">
    <citation type="submission" date="2019-08" db="EMBL/GenBank/DDBJ databases">
        <title>Limnoglobus roseus gen. nov., sp. nov., a novel freshwater planctomycete with a giant genome from the family Gemmataceae.</title>
        <authorList>
            <person name="Kulichevskaya I.S."/>
            <person name="Naumoff D.G."/>
            <person name="Miroshnikov K."/>
            <person name="Ivanova A."/>
            <person name="Philippov D.A."/>
            <person name="Hakobyan A."/>
            <person name="Rijpstra I.C."/>
            <person name="Sinninghe Damste J.S."/>
            <person name="Liesack W."/>
            <person name="Dedysh S.N."/>
        </authorList>
    </citation>
    <scope>NUCLEOTIDE SEQUENCE [LARGE SCALE GENOMIC DNA]</scope>
    <source>
        <strain evidence="3">PX52</strain>
    </source>
</reference>
<dbReference type="RefSeq" id="WP_149112231.1">
    <property type="nucleotide sequence ID" value="NZ_CP042425.1"/>
</dbReference>
<dbReference type="Pfam" id="PF13302">
    <property type="entry name" value="Acetyltransf_3"/>
    <property type="match status" value="1"/>
</dbReference>
<gene>
    <name evidence="2" type="ORF">PX52LOC_04644</name>
</gene>
<evidence type="ECO:0000313" key="2">
    <source>
        <dbReference type="EMBL" id="QEL17646.1"/>
    </source>
</evidence>
<accession>A0A5C1AI19</accession>
<dbReference type="AlphaFoldDB" id="A0A5C1AI19"/>
<dbReference type="PANTHER" id="PTHR43328">
    <property type="entry name" value="ACETYLTRANSFERASE-RELATED"/>
    <property type="match status" value="1"/>
</dbReference>
<dbReference type="KEGG" id="lrs:PX52LOC_04644"/>
<dbReference type="GO" id="GO:0016747">
    <property type="term" value="F:acyltransferase activity, transferring groups other than amino-acyl groups"/>
    <property type="evidence" value="ECO:0007669"/>
    <property type="project" value="InterPro"/>
</dbReference>
<sequence>MTVGKGRIASGVRLRPWQEADVPELVRLAGSRRLADQLRDTFPHPYTTEAGRGWVALANAQSPVTHLAVVCDVVLVGSAGYVPGRDVERVSAEVGYWVGEPHWGRGLATAALVALVNHVCDRGGFTRLFALPFARNAASRRVLEKAGFTLDAVLRQSAIKGGRVTDQALYSLVLSERERSAEQGDTPQPAP</sequence>
<dbReference type="InterPro" id="IPR000182">
    <property type="entry name" value="GNAT_dom"/>
</dbReference>
<dbReference type="PANTHER" id="PTHR43328:SF1">
    <property type="entry name" value="N-ACETYLTRANSFERASE DOMAIN-CONTAINING PROTEIN"/>
    <property type="match status" value="1"/>
</dbReference>